<protein>
    <submittedName>
        <fullName evidence="1">Uncharacterized protein</fullName>
    </submittedName>
</protein>
<accession>A0ABP9PEZ0</accession>
<proteinExistence type="predicted"/>
<evidence type="ECO:0000313" key="1">
    <source>
        <dbReference type="EMBL" id="GAA5145587.1"/>
    </source>
</evidence>
<keyword evidence="2" id="KW-1185">Reference proteome</keyword>
<name>A0ABP9PEZ0_9BACT</name>
<dbReference type="EMBL" id="BAABIA010000008">
    <property type="protein sequence ID" value="GAA5145587.1"/>
    <property type="molecule type" value="Genomic_DNA"/>
</dbReference>
<gene>
    <name evidence="1" type="ORF">GCM10023213_37370</name>
</gene>
<sequence>MGNLVLGLRQPIIVASGENTAHQAGVTTQKGIERKNRVMKAPGEVMTARGAKHHVGIVKSTPGSRAANLSVMKSAATAFAASEFV</sequence>
<comment type="caution">
    <text evidence="1">The sequence shown here is derived from an EMBL/GenBank/DDBJ whole genome shotgun (WGS) entry which is preliminary data.</text>
</comment>
<reference evidence="2" key="1">
    <citation type="journal article" date="2019" name="Int. J. Syst. Evol. Microbiol.">
        <title>The Global Catalogue of Microorganisms (GCM) 10K type strain sequencing project: providing services to taxonomists for standard genome sequencing and annotation.</title>
        <authorList>
            <consortium name="The Broad Institute Genomics Platform"/>
            <consortium name="The Broad Institute Genome Sequencing Center for Infectious Disease"/>
            <person name="Wu L."/>
            <person name="Ma J."/>
        </authorList>
    </citation>
    <scope>NUCLEOTIDE SEQUENCE [LARGE SCALE GENOMIC DNA]</scope>
    <source>
        <strain evidence="2">JCM 18053</strain>
    </source>
</reference>
<evidence type="ECO:0000313" key="2">
    <source>
        <dbReference type="Proteomes" id="UP001499852"/>
    </source>
</evidence>
<organism evidence="1 2">
    <name type="scientific">Prosthecobacter algae</name>
    <dbReference type="NCBI Taxonomy" id="1144682"/>
    <lineage>
        <taxon>Bacteria</taxon>
        <taxon>Pseudomonadati</taxon>
        <taxon>Verrucomicrobiota</taxon>
        <taxon>Verrucomicrobiia</taxon>
        <taxon>Verrucomicrobiales</taxon>
        <taxon>Verrucomicrobiaceae</taxon>
        <taxon>Prosthecobacter</taxon>
    </lineage>
</organism>
<dbReference type="Proteomes" id="UP001499852">
    <property type="component" value="Unassembled WGS sequence"/>
</dbReference>